<keyword evidence="2 3" id="KW-0238">DNA-binding</keyword>
<dbReference type="InterPro" id="IPR044068">
    <property type="entry name" value="CB"/>
</dbReference>
<gene>
    <name evidence="5" type="ORF">V6R86_10760</name>
</gene>
<dbReference type="InterPro" id="IPR010998">
    <property type="entry name" value="Integrase_recombinase_N"/>
</dbReference>
<keyword evidence="6" id="KW-1185">Reference proteome</keyword>
<name>A0ABZ2G3J6_9SPHN</name>
<dbReference type="PROSITE" id="PS51900">
    <property type="entry name" value="CB"/>
    <property type="match status" value="1"/>
</dbReference>
<evidence type="ECO:0000259" key="4">
    <source>
        <dbReference type="PROSITE" id="PS51900"/>
    </source>
</evidence>
<dbReference type="Proteomes" id="UP001382935">
    <property type="component" value="Chromosome"/>
</dbReference>
<evidence type="ECO:0000256" key="2">
    <source>
        <dbReference type="ARBA" id="ARBA00023125"/>
    </source>
</evidence>
<protein>
    <submittedName>
        <fullName evidence="5">DUF6538 domain-containing protein</fullName>
    </submittedName>
</protein>
<proteinExistence type="predicted"/>
<dbReference type="InterPro" id="IPR011010">
    <property type="entry name" value="DNA_brk_join_enz"/>
</dbReference>
<dbReference type="RefSeq" id="WP_338504449.1">
    <property type="nucleotide sequence ID" value="NZ_CP145607.1"/>
</dbReference>
<sequence length="385" mass="42979">MARGDGYKIIKRRRKGREIGPYQVRVQVPANWRAVVGQNEVLRSLGTADRRAAGQLAPQVVTDLLSEWREKAGELGPTGLIDPADVAVRVAYDGMLKALEQRRKTWPADNAGYASRLAQREADLRRMSRQLHAGDTLQWEAVADRAIQGRGLRIEKGTDAYSAFVQAIAEASIDAVAVFTRRANGELDAEPRTQTVQTPKAKQAAMAKPGETFLELFERWSAESLAKGRKRPDTVDQDRKVIKQFVAFVGTDRAVDSIEPIEIAAYRDTMRDLPPKWMSKRELGGLDMRVAATKARKAGMPRMAFTNINKHLSTISPLYTWLRKQPRWAGLRNPVDGLFYDGVKGLRPRPPFRTDDLNKILGSPLFTGFLADGQEHLPGNMHADD</sequence>
<dbReference type="Pfam" id="PF20172">
    <property type="entry name" value="DUF6538"/>
    <property type="match status" value="1"/>
</dbReference>
<dbReference type="InterPro" id="IPR046668">
    <property type="entry name" value="DUF6538"/>
</dbReference>
<accession>A0ABZ2G3J6</accession>
<evidence type="ECO:0000313" key="5">
    <source>
        <dbReference type="EMBL" id="WWM71138.1"/>
    </source>
</evidence>
<evidence type="ECO:0000313" key="6">
    <source>
        <dbReference type="Proteomes" id="UP001382935"/>
    </source>
</evidence>
<evidence type="ECO:0000256" key="3">
    <source>
        <dbReference type="PROSITE-ProRule" id="PRU01248"/>
    </source>
</evidence>
<keyword evidence="1" id="KW-0229">DNA integration</keyword>
<dbReference type="SUPFAM" id="SSF56349">
    <property type="entry name" value="DNA breaking-rejoining enzymes"/>
    <property type="match status" value="1"/>
</dbReference>
<dbReference type="Gene3D" id="1.10.150.130">
    <property type="match status" value="1"/>
</dbReference>
<dbReference type="EMBL" id="CP145607">
    <property type="protein sequence ID" value="WWM71138.1"/>
    <property type="molecule type" value="Genomic_DNA"/>
</dbReference>
<evidence type="ECO:0000256" key="1">
    <source>
        <dbReference type="ARBA" id="ARBA00022908"/>
    </source>
</evidence>
<organism evidence="5 6">
    <name type="scientific">Sphingomonas kaistensis</name>
    <dbReference type="NCBI Taxonomy" id="298708"/>
    <lineage>
        <taxon>Bacteria</taxon>
        <taxon>Pseudomonadati</taxon>
        <taxon>Pseudomonadota</taxon>
        <taxon>Alphaproteobacteria</taxon>
        <taxon>Sphingomonadales</taxon>
        <taxon>Sphingomonadaceae</taxon>
        <taxon>Sphingomonas</taxon>
    </lineage>
</organism>
<reference evidence="5 6" key="1">
    <citation type="submission" date="2024-02" db="EMBL/GenBank/DDBJ databases">
        <title>Full genome sequence of Sphingomonas kaistensis.</title>
        <authorList>
            <person name="Poletto B.L."/>
            <person name="Silva G."/>
            <person name="Galante D."/>
            <person name="Campos K.R."/>
            <person name="Santos M.B.N."/>
            <person name="Sacchi C.T."/>
        </authorList>
    </citation>
    <scope>NUCLEOTIDE SEQUENCE [LARGE SCALE GENOMIC DNA]</scope>
    <source>
        <strain evidence="5 6">MA4R</strain>
    </source>
</reference>
<feature type="domain" description="Core-binding (CB)" evidence="4">
    <location>
        <begin position="211"/>
        <end position="323"/>
    </location>
</feature>